<reference evidence="1" key="1">
    <citation type="submission" date="2019-03" db="EMBL/GenBank/DDBJ databases">
        <title>WGS assembly of Setaria viridis.</title>
        <authorList>
            <person name="Huang P."/>
            <person name="Jenkins J."/>
            <person name="Grimwood J."/>
            <person name="Barry K."/>
            <person name="Healey A."/>
            <person name="Mamidi S."/>
            <person name="Sreedasyam A."/>
            <person name="Shu S."/>
            <person name="Feldman M."/>
            <person name="Wu J."/>
            <person name="Yu Y."/>
            <person name="Chen C."/>
            <person name="Johnson J."/>
            <person name="Rokhsar D."/>
            <person name="Baxter I."/>
            <person name="Schmutz J."/>
            <person name="Brutnell T."/>
            <person name="Kellogg E."/>
        </authorList>
    </citation>
    <scope>NUCLEOTIDE SEQUENCE [LARGE SCALE GENOMIC DNA]</scope>
</reference>
<keyword evidence="2" id="KW-1185">Reference proteome</keyword>
<dbReference type="EMBL" id="CM016556">
    <property type="protein sequence ID" value="TKW12348.1"/>
    <property type="molecule type" value="Genomic_DNA"/>
</dbReference>
<evidence type="ECO:0000313" key="2">
    <source>
        <dbReference type="Proteomes" id="UP000298652"/>
    </source>
</evidence>
<protein>
    <submittedName>
        <fullName evidence="1">Uncharacterized protein</fullName>
    </submittedName>
</protein>
<dbReference type="Proteomes" id="UP000298652">
    <property type="component" value="Chromosome 5"/>
</dbReference>
<dbReference type="Gramene" id="TKW12348">
    <property type="protein sequence ID" value="TKW12348"/>
    <property type="gene ID" value="SEVIR_5G030500v2"/>
</dbReference>
<dbReference type="AlphaFoldDB" id="A0A4U6U9G4"/>
<sequence length="113" mass="12963">MILVVEYPLHPATGRCNLQQPVTNGAVFIWCNVQPTESAVTKSKLLRHLICFDRTSRKCQRSSVRAQFLAQLHQLPSLTEGREGWRYPRQRCAGLRQALRKLGSPDFRRTGCR</sequence>
<evidence type="ECO:0000313" key="1">
    <source>
        <dbReference type="EMBL" id="TKW12348.1"/>
    </source>
</evidence>
<gene>
    <name evidence="1" type="ORF">SEVIR_5G030500v2</name>
</gene>
<proteinExistence type="predicted"/>
<organism evidence="1 2">
    <name type="scientific">Setaria viridis</name>
    <name type="common">Green bristlegrass</name>
    <name type="synonym">Setaria italica subsp. viridis</name>
    <dbReference type="NCBI Taxonomy" id="4556"/>
    <lineage>
        <taxon>Eukaryota</taxon>
        <taxon>Viridiplantae</taxon>
        <taxon>Streptophyta</taxon>
        <taxon>Embryophyta</taxon>
        <taxon>Tracheophyta</taxon>
        <taxon>Spermatophyta</taxon>
        <taxon>Magnoliopsida</taxon>
        <taxon>Liliopsida</taxon>
        <taxon>Poales</taxon>
        <taxon>Poaceae</taxon>
        <taxon>PACMAD clade</taxon>
        <taxon>Panicoideae</taxon>
        <taxon>Panicodae</taxon>
        <taxon>Paniceae</taxon>
        <taxon>Cenchrinae</taxon>
        <taxon>Setaria</taxon>
    </lineage>
</organism>
<name>A0A4U6U9G4_SETVI</name>
<accession>A0A4U6U9G4</accession>